<name>A0A9P6UX46_9FUNG</name>
<organism evidence="3 4">
    <name type="scientific">Dissophora globulifera</name>
    <dbReference type="NCBI Taxonomy" id="979702"/>
    <lineage>
        <taxon>Eukaryota</taxon>
        <taxon>Fungi</taxon>
        <taxon>Fungi incertae sedis</taxon>
        <taxon>Mucoromycota</taxon>
        <taxon>Mortierellomycotina</taxon>
        <taxon>Mortierellomycetes</taxon>
        <taxon>Mortierellales</taxon>
        <taxon>Mortierellaceae</taxon>
        <taxon>Dissophora</taxon>
    </lineage>
</organism>
<evidence type="ECO:0000256" key="1">
    <source>
        <dbReference type="SAM" id="Coils"/>
    </source>
</evidence>
<dbReference type="Proteomes" id="UP000738325">
    <property type="component" value="Unassembled WGS sequence"/>
</dbReference>
<proteinExistence type="predicted"/>
<dbReference type="EMBL" id="JAAAIP010000184">
    <property type="protein sequence ID" value="KAG0323601.1"/>
    <property type="molecule type" value="Genomic_DNA"/>
</dbReference>
<evidence type="ECO:0000313" key="4">
    <source>
        <dbReference type="Proteomes" id="UP000738325"/>
    </source>
</evidence>
<keyword evidence="1" id="KW-0175">Coiled coil</keyword>
<keyword evidence="4" id="KW-1185">Reference proteome</keyword>
<sequence>MYDDPIPHESTQYHNPYNSHGQQLPSTRQYGPDGQQQHFGDQELQRLHQHQLLIQLRLEINTLRTQIQQLELLKQQLIHQRSMMQPAEYEQLMDQFSRTTASLFRIGHPSHFGDTPSCQQLTLGSSNSGDCEIRADGGGGGSGGGYAGMHMMEKLQQRLQSMTLQQQQQQQQEYAHRQQRQQLHLQQQVDVIGGRSSEGSPRRDPVRMEQLSLEAELRDLEKRMRSINLLQ</sequence>
<evidence type="ECO:0000256" key="2">
    <source>
        <dbReference type="SAM" id="MobiDB-lite"/>
    </source>
</evidence>
<feature type="coiled-coil region" evidence="1">
    <location>
        <begin position="53"/>
        <end position="80"/>
    </location>
</feature>
<accession>A0A9P6UX46</accession>
<feature type="compositionally biased region" description="Low complexity" evidence="2">
    <location>
        <begin position="159"/>
        <end position="173"/>
    </location>
</feature>
<protein>
    <submittedName>
        <fullName evidence="3">Uncharacterized protein</fullName>
    </submittedName>
</protein>
<gene>
    <name evidence="3" type="ORF">BGZ99_002697</name>
</gene>
<reference evidence="3" key="1">
    <citation type="journal article" date="2020" name="Fungal Divers.">
        <title>Resolving the Mortierellaceae phylogeny through synthesis of multi-gene phylogenetics and phylogenomics.</title>
        <authorList>
            <person name="Vandepol N."/>
            <person name="Liber J."/>
            <person name="Desiro A."/>
            <person name="Na H."/>
            <person name="Kennedy M."/>
            <person name="Barry K."/>
            <person name="Grigoriev I.V."/>
            <person name="Miller A.N."/>
            <person name="O'Donnell K."/>
            <person name="Stajich J.E."/>
            <person name="Bonito G."/>
        </authorList>
    </citation>
    <scope>NUCLEOTIDE SEQUENCE</scope>
    <source>
        <strain evidence="3">REB-010B</strain>
    </source>
</reference>
<dbReference type="AlphaFoldDB" id="A0A9P6UX46"/>
<dbReference type="OrthoDB" id="2438955at2759"/>
<feature type="region of interest" description="Disordered" evidence="2">
    <location>
        <begin position="159"/>
        <end position="184"/>
    </location>
</feature>
<feature type="compositionally biased region" description="Polar residues" evidence="2">
    <location>
        <begin position="9"/>
        <end position="37"/>
    </location>
</feature>
<evidence type="ECO:0000313" key="3">
    <source>
        <dbReference type="EMBL" id="KAG0323601.1"/>
    </source>
</evidence>
<comment type="caution">
    <text evidence="3">The sequence shown here is derived from an EMBL/GenBank/DDBJ whole genome shotgun (WGS) entry which is preliminary data.</text>
</comment>
<feature type="region of interest" description="Disordered" evidence="2">
    <location>
        <begin position="1"/>
        <end position="37"/>
    </location>
</feature>